<feature type="compositionally biased region" description="Polar residues" evidence="5">
    <location>
        <begin position="1656"/>
        <end position="1669"/>
    </location>
</feature>
<evidence type="ECO:0000259" key="7">
    <source>
        <dbReference type="PROSITE" id="PS50800"/>
    </source>
</evidence>
<name>A0A9D3SDW1_9TELE</name>
<dbReference type="PROSITE" id="PS50102">
    <property type="entry name" value="RRM"/>
    <property type="match status" value="1"/>
</dbReference>
<evidence type="ECO:0000313" key="9">
    <source>
        <dbReference type="Proteomes" id="UP000824219"/>
    </source>
</evidence>
<keyword evidence="9" id="KW-1185">Reference proteome</keyword>
<feature type="compositionally biased region" description="Basic and acidic residues" evidence="5">
    <location>
        <begin position="1158"/>
        <end position="1232"/>
    </location>
</feature>
<comment type="subcellular location">
    <subcellularLocation>
        <location evidence="1">Nucleus</location>
    </subcellularLocation>
</comment>
<dbReference type="InterPro" id="IPR029306">
    <property type="entry name" value="RNF111_N"/>
</dbReference>
<feature type="compositionally biased region" description="Basic and acidic residues" evidence="5">
    <location>
        <begin position="101"/>
        <end position="111"/>
    </location>
</feature>
<dbReference type="PANTHER" id="PTHR15683:SF5">
    <property type="entry name" value="SAFB-LIKE TRANSCRIPTION MODULATOR"/>
    <property type="match status" value="1"/>
</dbReference>
<organism evidence="8 9">
    <name type="scientific">Hemibagrus wyckioides</name>
    <dbReference type="NCBI Taxonomy" id="337641"/>
    <lineage>
        <taxon>Eukaryota</taxon>
        <taxon>Metazoa</taxon>
        <taxon>Chordata</taxon>
        <taxon>Craniata</taxon>
        <taxon>Vertebrata</taxon>
        <taxon>Euteleostomi</taxon>
        <taxon>Actinopterygii</taxon>
        <taxon>Neopterygii</taxon>
        <taxon>Teleostei</taxon>
        <taxon>Ostariophysi</taxon>
        <taxon>Siluriformes</taxon>
        <taxon>Bagridae</taxon>
        <taxon>Hemibagrus</taxon>
    </lineage>
</organism>
<feature type="compositionally biased region" description="Low complexity" evidence="5">
    <location>
        <begin position="394"/>
        <end position="407"/>
    </location>
</feature>
<feature type="compositionally biased region" description="Low complexity" evidence="5">
    <location>
        <begin position="1415"/>
        <end position="1424"/>
    </location>
</feature>
<feature type="compositionally biased region" description="Basic residues" evidence="5">
    <location>
        <begin position="513"/>
        <end position="528"/>
    </location>
</feature>
<protein>
    <recommendedName>
        <fullName evidence="10">SAFB-like transcription modulator</fullName>
    </recommendedName>
</protein>
<reference evidence="8 9" key="1">
    <citation type="submission" date="2021-06" db="EMBL/GenBank/DDBJ databases">
        <title>Chromosome-level genome assembly of the red-tail catfish (Hemibagrus wyckioides).</title>
        <authorList>
            <person name="Shao F."/>
        </authorList>
    </citation>
    <scope>NUCLEOTIDE SEQUENCE [LARGE SCALE GENOMIC DNA]</scope>
    <source>
        <strain evidence="8">EC202008001</strain>
        <tissue evidence="8">Blood</tissue>
    </source>
</reference>
<feature type="compositionally biased region" description="Basic and acidic residues" evidence="5">
    <location>
        <begin position="176"/>
        <end position="185"/>
    </location>
</feature>
<dbReference type="Pfam" id="PF02037">
    <property type="entry name" value="SAP"/>
    <property type="match status" value="1"/>
</dbReference>
<dbReference type="GO" id="GO:0005634">
    <property type="term" value="C:nucleus"/>
    <property type="evidence" value="ECO:0007669"/>
    <property type="project" value="UniProtKB-SubCell"/>
</dbReference>
<evidence type="ECO:0000313" key="8">
    <source>
        <dbReference type="EMBL" id="KAG7315244.1"/>
    </source>
</evidence>
<dbReference type="GO" id="GO:0003723">
    <property type="term" value="F:RNA binding"/>
    <property type="evidence" value="ECO:0007669"/>
    <property type="project" value="UniProtKB-UniRule"/>
</dbReference>
<feature type="compositionally biased region" description="Low complexity" evidence="5">
    <location>
        <begin position="1831"/>
        <end position="1845"/>
    </location>
</feature>
<dbReference type="InterPro" id="IPR036361">
    <property type="entry name" value="SAP_dom_sf"/>
</dbReference>
<feature type="compositionally biased region" description="Polar residues" evidence="5">
    <location>
        <begin position="1262"/>
        <end position="1274"/>
    </location>
</feature>
<feature type="compositionally biased region" description="Basic and acidic residues" evidence="5">
    <location>
        <begin position="1553"/>
        <end position="1641"/>
    </location>
</feature>
<dbReference type="GO" id="GO:0050684">
    <property type="term" value="P:regulation of mRNA processing"/>
    <property type="evidence" value="ECO:0007669"/>
    <property type="project" value="TreeGrafter"/>
</dbReference>
<dbReference type="PROSITE" id="PS50800">
    <property type="entry name" value="SAP"/>
    <property type="match status" value="1"/>
</dbReference>
<dbReference type="Pfam" id="PF15303">
    <property type="entry name" value="RNF111_N"/>
    <property type="match status" value="1"/>
</dbReference>
<feature type="compositionally biased region" description="Basic and acidic residues" evidence="5">
    <location>
        <begin position="1693"/>
        <end position="1733"/>
    </location>
</feature>
<feature type="region of interest" description="Disordered" evidence="5">
    <location>
        <begin position="1553"/>
        <end position="1906"/>
    </location>
</feature>
<dbReference type="EMBL" id="JAHKSW010000027">
    <property type="protein sequence ID" value="KAG7315244.1"/>
    <property type="molecule type" value="Genomic_DNA"/>
</dbReference>
<feature type="compositionally biased region" description="Low complexity" evidence="5">
    <location>
        <begin position="1112"/>
        <end position="1126"/>
    </location>
</feature>
<evidence type="ECO:0000256" key="2">
    <source>
        <dbReference type="ARBA" id="ARBA00022884"/>
    </source>
</evidence>
<feature type="compositionally biased region" description="Basic and acidic residues" evidence="5">
    <location>
        <begin position="1507"/>
        <end position="1521"/>
    </location>
</feature>
<feature type="region of interest" description="Disordered" evidence="5">
    <location>
        <begin position="1"/>
        <end position="223"/>
    </location>
</feature>
<accession>A0A9D3SDW1</accession>
<feature type="domain" description="RRM" evidence="6">
    <location>
        <begin position="1271"/>
        <end position="1349"/>
    </location>
</feature>
<evidence type="ECO:0000259" key="6">
    <source>
        <dbReference type="PROSITE" id="PS50102"/>
    </source>
</evidence>
<dbReference type="Gene3D" id="3.30.70.330">
    <property type="match status" value="1"/>
</dbReference>
<feature type="compositionally biased region" description="Acidic residues" evidence="5">
    <location>
        <begin position="1029"/>
        <end position="1049"/>
    </location>
</feature>
<feature type="compositionally biased region" description="Low complexity" evidence="5">
    <location>
        <begin position="240"/>
        <end position="259"/>
    </location>
</feature>
<feature type="domain" description="SAP" evidence="7">
    <location>
        <begin position="961"/>
        <end position="995"/>
    </location>
</feature>
<feature type="compositionally biased region" description="Polar residues" evidence="5">
    <location>
        <begin position="408"/>
        <end position="422"/>
    </location>
</feature>
<feature type="compositionally biased region" description="Basic and acidic residues" evidence="5">
    <location>
        <begin position="1050"/>
        <end position="1063"/>
    </location>
</feature>
<feature type="compositionally biased region" description="Low complexity" evidence="5">
    <location>
        <begin position="113"/>
        <end position="125"/>
    </location>
</feature>
<proteinExistence type="predicted"/>
<feature type="region of interest" description="Disordered" evidence="5">
    <location>
        <begin position="384"/>
        <end position="542"/>
    </location>
</feature>
<feature type="compositionally biased region" description="Basic and acidic residues" evidence="5">
    <location>
        <begin position="1"/>
        <end position="15"/>
    </location>
</feature>
<feature type="compositionally biased region" description="Acidic residues" evidence="5">
    <location>
        <begin position="1071"/>
        <end position="1111"/>
    </location>
</feature>
<feature type="region of interest" description="Disordered" evidence="5">
    <location>
        <begin position="1346"/>
        <end position="1521"/>
    </location>
</feature>
<evidence type="ECO:0000256" key="3">
    <source>
        <dbReference type="ARBA" id="ARBA00023242"/>
    </source>
</evidence>
<feature type="region of interest" description="Disordered" evidence="5">
    <location>
        <begin position="240"/>
        <end position="264"/>
    </location>
</feature>
<dbReference type="InterPro" id="IPR000504">
    <property type="entry name" value="RRM_dom"/>
</dbReference>
<dbReference type="PANTHER" id="PTHR15683">
    <property type="entry name" value="SCAFFOLD ATTACHMENT FACTOR B-RELATED"/>
    <property type="match status" value="1"/>
</dbReference>
<dbReference type="GO" id="GO:0043565">
    <property type="term" value="F:sequence-specific DNA binding"/>
    <property type="evidence" value="ECO:0007669"/>
    <property type="project" value="TreeGrafter"/>
</dbReference>
<feature type="compositionally biased region" description="Pro residues" evidence="5">
    <location>
        <begin position="670"/>
        <end position="680"/>
    </location>
</feature>
<dbReference type="InterPro" id="IPR035979">
    <property type="entry name" value="RBD_domain_sf"/>
</dbReference>
<feature type="compositionally biased region" description="Basic and acidic residues" evidence="5">
    <location>
        <begin position="1741"/>
        <end position="1759"/>
    </location>
</feature>
<feature type="compositionally biased region" description="Low complexity" evidence="5">
    <location>
        <begin position="658"/>
        <end position="669"/>
    </location>
</feature>
<keyword evidence="3" id="KW-0539">Nucleus</keyword>
<dbReference type="SMART" id="SM00360">
    <property type="entry name" value="RRM"/>
    <property type="match status" value="1"/>
</dbReference>
<dbReference type="SMART" id="SM00513">
    <property type="entry name" value="SAP"/>
    <property type="match status" value="1"/>
</dbReference>
<feature type="region of interest" description="Disordered" evidence="5">
    <location>
        <begin position="999"/>
        <end position="1136"/>
    </location>
</feature>
<feature type="compositionally biased region" description="Low complexity" evidence="5">
    <location>
        <begin position="478"/>
        <end position="512"/>
    </location>
</feature>
<dbReference type="FunFam" id="1.10.720.30:FF:000010">
    <property type="entry name" value="SAFB-like transcription modulator isoform X2"/>
    <property type="match status" value="1"/>
</dbReference>
<feature type="compositionally biased region" description="Basic and acidic residues" evidence="5">
    <location>
        <begin position="1346"/>
        <end position="1375"/>
    </location>
</feature>
<feature type="compositionally biased region" description="Basic and acidic residues" evidence="5">
    <location>
        <begin position="1389"/>
        <end position="1414"/>
    </location>
</feature>
<dbReference type="GO" id="GO:0006357">
    <property type="term" value="P:regulation of transcription by RNA polymerase II"/>
    <property type="evidence" value="ECO:0007669"/>
    <property type="project" value="TreeGrafter"/>
</dbReference>
<evidence type="ECO:0000256" key="1">
    <source>
        <dbReference type="ARBA" id="ARBA00004123"/>
    </source>
</evidence>
<feature type="compositionally biased region" description="Low complexity" evidence="5">
    <location>
        <begin position="574"/>
        <end position="591"/>
    </location>
</feature>
<feature type="compositionally biased region" description="Basic and acidic residues" evidence="5">
    <location>
        <begin position="1247"/>
        <end position="1261"/>
    </location>
</feature>
<feature type="region of interest" description="Disordered" evidence="5">
    <location>
        <begin position="653"/>
        <end position="726"/>
    </location>
</feature>
<dbReference type="InterPro" id="IPR003034">
    <property type="entry name" value="SAP_dom"/>
</dbReference>
<gene>
    <name evidence="8" type="ORF">KOW79_021332</name>
</gene>
<feature type="compositionally biased region" description="Basic and acidic residues" evidence="5">
    <location>
        <begin position="1859"/>
        <end position="1874"/>
    </location>
</feature>
<feature type="compositionally biased region" description="Basic and acidic residues" evidence="5">
    <location>
        <begin position="52"/>
        <end position="69"/>
    </location>
</feature>
<feature type="region of interest" description="Disordered" evidence="5">
    <location>
        <begin position="574"/>
        <end position="622"/>
    </location>
</feature>
<evidence type="ECO:0000256" key="4">
    <source>
        <dbReference type="PROSITE-ProRule" id="PRU00176"/>
    </source>
</evidence>
<dbReference type="SUPFAM" id="SSF68906">
    <property type="entry name" value="SAP domain"/>
    <property type="match status" value="1"/>
</dbReference>
<feature type="compositionally biased region" description="Low complexity" evidence="5">
    <location>
        <begin position="1894"/>
        <end position="1906"/>
    </location>
</feature>
<keyword evidence="2 4" id="KW-0694">RNA-binding</keyword>
<dbReference type="InterPro" id="IPR051738">
    <property type="entry name" value="SAF_Modulators"/>
</dbReference>
<feature type="region of interest" description="Disordered" evidence="5">
    <location>
        <begin position="326"/>
        <end position="354"/>
    </location>
</feature>
<dbReference type="SUPFAM" id="SSF54928">
    <property type="entry name" value="RNA-binding domain, RBD"/>
    <property type="match status" value="1"/>
</dbReference>
<evidence type="ECO:0008006" key="10">
    <source>
        <dbReference type="Google" id="ProtNLM"/>
    </source>
</evidence>
<dbReference type="Gene3D" id="1.10.720.30">
    <property type="entry name" value="SAP domain"/>
    <property type="match status" value="1"/>
</dbReference>
<evidence type="ECO:0000256" key="5">
    <source>
        <dbReference type="SAM" id="MobiDB-lite"/>
    </source>
</evidence>
<feature type="compositionally biased region" description="Low complexity" evidence="5">
    <location>
        <begin position="1233"/>
        <end position="1246"/>
    </location>
</feature>
<dbReference type="Proteomes" id="UP000824219">
    <property type="component" value="Linkage Group LG27"/>
</dbReference>
<dbReference type="InterPro" id="IPR012677">
    <property type="entry name" value="Nucleotide-bd_a/b_plait_sf"/>
</dbReference>
<dbReference type="FunFam" id="3.30.70.330:FF:001167">
    <property type="entry name" value="SAFB-like, transcription modulator"/>
    <property type="match status" value="1"/>
</dbReference>
<feature type="compositionally biased region" description="Polar residues" evidence="5">
    <location>
        <begin position="599"/>
        <end position="622"/>
    </location>
</feature>
<comment type="caution">
    <text evidence="8">The sequence shown here is derived from an EMBL/GenBank/DDBJ whole genome shotgun (WGS) entry which is preliminary data.</text>
</comment>
<feature type="region of interest" description="Disordered" evidence="5">
    <location>
        <begin position="1158"/>
        <end position="1274"/>
    </location>
</feature>
<sequence length="1933" mass="213348">MKSEVQTDARRKQDPLKGPLVNPEPMETAKSFPSEVDVIGKAGGDFTTLCGETRHRPLRDAGGRRDSERSRKKRKSQQPGPSDCSLKEGRLSAAAIPPPRLETRSEDERNAESSFSDCASSPSSSLRFGDSDTLSSEDDGRQQQHIKASSASAGGGTGATRTLLSRTRASRSHKWARLENPEANHVKRPCLSSRRQLNRKRFAKGGNGGGAQRTPKQKERLLLQRKKREVIARRKYELLHSSSSSSEELTSDSSSSSSTEGDDELYVGVSTSAGSQMNSTTVASAALDEDVVVIEATPAPPVPASEEINVTSTDSEVEIVGDAYRPRSVGGHGRMHWGPSCSQSRAQEGRGRHRLSTVIQPLRQSASEVVDLTVDEDDLSVVPTTSDSVRVQPASSSASSASSLLASTSEPSQDAPGPSTSCPAVAPDSTMEVHSVAPGPSNTTTPTEEDNRRGSSGESGGVAMPRLPSCCPQHSPCSGPSSGHLSLNHSHSGCMQAGQAQQHGPPQPGSQHSHGHSHHFHHHHHHHAGTAPSSLPFPEPSCPLERPGAMPVPCAGVSTSAQYHDQTLPVDLSSSAVRSSGSSSSSFSSTSAFDPCCPGNTSRPPAFVSQATPGPSQPSVVDTFSPAMVAQPQPQSQLSSCRHYMHPSYGSLARSLHHQSSSSCPHSHSNPPPPPQPPPQSDYVIPHPVIPYHTPLPSHGPGHTVPTAPAPSLPAHHLPGSAAPLPQHLAPEHQALQHHLPVLGPNAVQRLHQHDILQRMEVQRRRMMQHPTRAHERPPPHPHRMHPNYGHGHHIHVPQTMSSHPRQTDQRTTWELGIEAGVTVAPYPSGHLHPHLPHYHPPPRLHHFPIPLMHPGMSEVTYPHIRYISSRMTFGRTYEDLLHLEERLGTVNRGASQGTIERCTYPHKYKKRKLHGKQDEEEGAEEDTEEKCTICLSILEEGEDVRTKMASGAISAETKKITDLRVVDLKTELKRRNLDVTGVKNVLIARLKQALEDEGGDPENIEIPVSADTSTRKNTKSKGRRNDSDVDLTMEEESFSKEPEEEESEKDITDTDDATRENTKSFSDGDGLVEPEAQPDLEAESEIEAEAEPEIEAELEPDLEAEAEVEPEVPAMEALESEAASEPAKEVEDDNISVTIQAEDAITLDVDGDDLLETGKHVKLPDSEADKGCEEPEASAETRQEADSMAEVKDSHKDCKRDDSPKTDTTKKDGREALKKAETGDKEKDSGKKGPSSAGAAGQAKSASKDRDGKTAKDEKAGNNSSTSSTRNLWVSGLSSNTKAADLKNLFGKYGKVFSAKVVTNARSPGAKCYGLVTMSSSAEVARCISHLDCTELHGQQISVDRVKSDPFKKDSKKEGEDKTGSNKASGEKRISAGLKAASKAQASSKKEEKKPTEKDGKESSKKQESKSTKSDAPSSSSASDPKKDEKKHGRKSPGKMLVLDQSKSQQGFNKPRPPFRRGGRFDKPAAPNMMNRRPRWLIPPEQIEAMKKGRPFPNKGGNKDILPFEKMKEQRMRERMVRMERVRRAMELRRRREMAERERRERERLRVMREREERENLMRERQRLEMERQKLERERMERERLERERIRIEQERRKEAERMAREREELRRQQEQLRYEQEKRNNLKRGRDVDHRRDDSYWNGNKKIQPESEGRISQASDYSNRQQGRFSDFSSRDRTRFPDSAPVQPSNFDRRNRFDSEPEAKKNRPDPRREGSGFERYPKSFEGVRRAEPPPPSGRSDLRDTDRRDIRDRDERRPVSMPERPTGGRAPPPAMSHSRSTRDTGHTGWKNDGGMNTKPSDVRGAVRMRPEHSGRDGPGPNMRGASSANRGRGSFSSRDGGRPSVMGDQHFSSGRQVVVERHSRDQGPRKEWHSSSSQSGGFPDNRCMGESRPAMMAPHSSHSSSGMNRIVQITNVPMTGSSGGFKPFKGRF</sequence>
<dbReference type="Pfam" id="PF00076">
    <property type="entry name" value="RRM_1"/>
    <property type="match status" value="1"/>
</dbReference>
<dbReference type="OrthoDB" id="8062037at2759"/>